<evidence type="ECO:0000313" key="1">
    <source>
        <dbReference type="EMBL" id="SMH70329.1"/>
    </source>
</evidence>
<organism evidence="1 2">
    <name type="scientific">Candidatus Nitrosotalea okcheonensis</name>
    <dbReference type="NCBI Taxonomy" id="1903276"/>
    <lineage>
        <taxon>Archaea</taxon>
        <taxon>Nitrososphaerota</taxon>
        <taxon>Nitrososphaeria</taxon>
        <taxon>Nitrosotaleales</taxon>
        <taxon>Nitrosotaleaceae</taxon>
        <taxon>Nitrosotalea</taxon>
    </lineage>
</organism>
<name>A0A2H1FCF7_9ARCH</name>
<keyword evidence="2" id="KW-1185">Reference proteome</keyword>
<dbReference type="EMBL" id="LT841358">
    <property type="protein sequence ID" value="SMH70329.1"/>
    <property type="molecule type" value="Genomic_DNA"/>
</dbReference>
<evidence type="ECO:0000313" key="2">
    <source>
        <dbReference type="Proteomes" id="UP000230607"/>
    </source>
</evidence>
<reference evidence="2" key="1">
    <citation type="submission" date="2017-03" db="EMBL/GenBank/DDBJ databases">
        <authorList>
            <person name="Herbold C."/>
        </authorList>
    </citation>
    <scope>NUCLEOTIDE SEQUENCE [LARGE SCALE GENOMIC DNA]</scope>
</reference>
<dbReference type="Proteomes" id="UP000230607">
    <property type="component" value="Chromosome 1"/>
</dbReference>
<proteinExistence type="predicted"/>
<protein>
    <submittedName>
        <fullName evidence="1">Uncharacterized protein</fullName>
    </submittedName>
</protein>
<sequence length="53" mass="5874">MSLLCNICVMEINENEVESHINTQAHLENKSKISTSGKGLDKSVATIWLKSLD</sequence>
<dbReference type="AlphaFoldDB" id="A0A2H1FCF7"/>
<dbReference type="RefSeq" id="WP_157926492.1">
    <property type="nucleotide sequence ID" value="NZ_LT841358.1"/>
</dbReference>
<gene>
    <name evidence="1" type="ORF">NCS_10136</name>
</gene>
<dbReference type="OrthoDB" id="11222at2157"/>
<accession>A0A2H1FCF7</accession>